<keyword evidence="2" id="KW-1185">Reference proteome</keyword>
<evidence type="ECO:0000313" key="2">
    <source>
        <dbReference type="Proteomes" id="UP001141327"/>
    </source>
</evidence>
<sequence>MTIPAQSGTAFAGSLFSALSKQAQPCVPEALVRNALLVFFEPDPASPKSPDLPTPNEAARQAIAVGQLQVQVIGVRFDKALTRFQVYDPAKQITTAIPVARPFRSADVSSSRAASLERGLPPSSSSALVFVAAGTLRTPLSPSVPACGRLTPFCGHPARALRLGEEATSTEGGDTAPRKVMRRRFKRAYHKTRNLGPGY</sequence>
<organism evidence="1 2">
    <name type="scientific">Paratrimastix pyriformis</name>
    <dbReference type="NCBI Taxonomy" id="342808"/>
    <lineage>
        <taxon>Eukaryota</taxon>
        <taxon>Metamonada</taxon>
        <taxon>Preaxostyla</taxon>
        <taxon>Paratrimastigidae</taxon>
        <taxon>Paratrimastix</taxon>
    </lineage>
</organism>
<dbReference type="Proteomes" id="UP001141327">
    <property type="component" value="Unassembled WGS sequence"/>
</dbReference>
<gene>
    <name evidence="1" type="ORF">PAPYR_9383</name>
</gene>
<proteinExistence type="predicted"/>
<dbReference type="EMBL" id="JAPMOS010000099">
    <property type="protein sequence ID" value="KAJ4455628.1"/>
    <property type="molecule type" value="Genomic_DNA"/>
</dbReference>
<reference evidence="1" key="1">
    <citation type="journal article" date="2022" name="bioRxiv">
        <title>Genomics of Preaxostyla Flagellates Illuminates Evolutionary Transitions and the Path Towards Mitochondrial Loss.</title>
        <authorList>
            <person name="Novak L.V.F."/>
            <person name="Treitli S.C."/>
            <person name="Pyrih J."/>
            <person name="Halakuc P."/>
            <person name="Pipaliya S.V."/>
            <person name="Vacek V."/>
            <person name="Brzon O."/>
            <person name="Soukal P."/>
            <person name="Eme L."/>
            <person name="Dacks J.B."/>
            <person name="Karnkowska A."/>
            <person name="Elias M."/>
            <person name="Hampl V."/>
        </authorList>
    </citation>
    <scope>NUCLEOTIDE SEQUENCE</scope>
    <source>
        <strain evidence="1">RCP-MX</strain>
    </source>
</reference>
<comment type="caution">
    <text evidence="1">The sequence shown here is derived from an EMBL/GenBank/DDBJ whole genome shotgun (WGS) entry which is preliminary data.</text>
</comment>
<name>A0ABQ8UC70_9EUKA</name>
<accession>A0ABQ8UC70</accession>
<evidence type="ECO:0000313" key="1">
    <source>
        <dbReference type="EMBL" id="KAJ4455628.1"/>
    </source>
</evidence>
<protein>
    <submittedName>
        <fullName evidence="1">Uncharacterized protein</fullName>
    </submittedName>
</protein>